<dbReference type="AlphaFoldDB" id="A0A1I4LD50"/>
<evidence type="ECO:0000313" key="1">
    <source>
        <dbReference type="EMBL" id="SFL88557.1"/>
    </source>
</evidence>
<sequence>MEDWKAGFRAELRAIEIATADAAASVLPDLLRRLRHHQAELDGPALLTLYRRWRIRRLARAVADARWQVEQGRLARSGGLDPRR</sequence>
<evidence type="ECO:0000313" key="2">
    <source>
        <dbReference type="Proteomes" id="UP000199048"/>
    </source>
</evidence>
<organism evidence="1 2">
    <name type="scientific">Methylobacterium pseudosasicola</name>
    <dbReference type="NCBI Taxonomy" id="582667"/>
    <lineage>
        <taxon>Bacteria</taxon>
        <taxon>Pseudomonadati</taxon>
        <taxon>Pseudomonadota</taxon>
        <taxon>Alphaproteobacteria</taxon>
        <taxon>Hyphomicrobiales</taxon>
        <taxon>Methylobacteriaceae</taxon>
        <taxon>Methylobacterium</taxon>
    </lineage>
</organism>
<dbReference type="RefSeq" id="WP_092041596.1">
    <property type="nucleotide sequence ID" value="NZ_FOTK01000013.1"/>
</dbReference>
<gene>
    <name evidence="1" type="ORF">SAMN05192568_101347</name>
</gene>
<reference evidence="2" key="1">
    <citation type="submission" date="2016-10" db="EMBL/GenBank/DDBJ databases">
        <authorList>
            <person name="Varghese N."/>
            <person name="Submissions S."/>
        </authorList>
    </citation>
    <scope>NUCLEOTIDE SEQUENCE [LARGE SCALE GENOMIC DNA]</scope>
    <source>
        <strain evidence="2">BL36</strain>
    </source>
</reference>
<evidence type="ECO:0008006" key="3">
    <source>
        <dbReference type="Google" id="ProtNLM"/>
    </source>
</evidence>
<dbReference type="Proteomes" id="UP000199048">
    <property type="component" value="Unassembled WGS sequence"/>
</dbReference>
<protein>
    <recommendedName>
        <fullName evidence="3">CHAD domain-containing protein</fullName>
    </recommendedName>
</protein>
<accession>A0A1I4LD50</accession>
<keyword evidence="2" id="KW-1185">Reference proteome</keyword>
<dbReference type="EMBL" id="FOTK01000013">
    <property type="protein sequence ID" value="SFL88557.1"/>
    <property type="molecule type" value="Genomic_DNA"/>
</dbReference>
<name>A0A1I4LD50_9HYPH</name>
<proteinExistence type="predicted"/>